<dbReference type="InterPro" id="IPR002347">
    <property type="entry name" value="SDR_fam"/>
</dbReference>
<evidence type="ECO:0000256" key="3">
    <source>
        <dbReference type="SAM" id="MobiDB-lite"/>
    </source>
</evidence>
<organism evidence="5 6">
    <name type="scientific">Asaia krungthepensis NRIC 0535</name>
    <dbReference type="NCBI Taxonomy" id="1307925"/>
    <lineage>
        <taxon>Bacteria</taxon>
        <taxon>Pseudomonadati</taxon>
        <taxon>Pseudomonadota</taxon>
        <taxon>Alphaproteobacteria</taxon>
        <taxon>Acetobacterales</taxon>
        <taxon>Acetobacteraceae</taxon>
        <taxon>Asaia</taxon>
    </lineage>
</organism>
<dbReference type="EMBL" id="BAPV01000014">
    <property type="protein sequence ID" value="GBQ89545.1"/>
    <property type="molecule type" value="Genomic_DNA"/>
</dbReference>
<accession>A0ABQ0Q3F4</accession>
<evidence type="ECO:0000313" key="6">
    <source>
        <dbReference type="Proteomes" id="UP001062776"/>
    </source>
</evidence>
<keyword evidence="2" id="KW-0560">Oxidoreductase</keyword>
<evidence type="ECO:0000256" key="2">
    <source>
        <dbReference type="ARBA" id="ARBA00023002"/>
    </source>
</evidence>
<evidence type="ECO:0000259" key="4">
    <source>
        <dbReference type="SMART" id="SM00822"/>
    </source>
</evidence>
<comment type="similarity">
    <text evidence="1">Belongs to the short-chain dehydrogenases/reductases (SDR) family.</text>
</comment>
<feature type="domain" description="Ketoreductase" evidence="4">
    <location>
        <begin position="32"/>
        <end position="216"/>
    </location>
</feature>
<dbReference type="RefSeq" id="WP_264815697.1">
    <property type="nucleotide sequence ID" value="NZ_BAPV01000014.1"/>
</dbReference>
<dbReference type="PANTHER" id="PTHR44196:SF1">
    <property type="entry name" value="DEHYDROGENASE_REDUCTASE SDR FAMILY MEMBER 7B"/>
    <property type="match status" value="1"/>
</dbReference>
<keyword evidence="6" id="KW-1185">Reference proteome</keyword>
<proteinExistence type="inferred from homology"/>
<dbReference type="SUPFAM" id="SSF51735">
    <property type="entry name" value="NAD(P)-binding Rossmann-fold domains"/>
    <property type="match status" value="1"/>
</dbReference>
<gene>
    <name evidence="5" type="ORF">AA0535_1821</name>
</gene>
<dbReference type="Pfam" id="PF00106">
    <property type="entry name" value="adh_short"/>
    <property type="match status" value="1"/>
</dbReference>
<evidence type="ECO:0000256" key="1">
    <source>
        <dbReference type="ARBA" id="ARBA00006484"/>
    </source>
</evidence>
<protein>
    <submittedName>
        <fullName evidence="5">Short chain alcohol dehydrogenase</fullName>
    </submittedName>
</protein>
<dbReference type="PRINTS" id="PR00081">
    <property type="entry name" value="GDHRDH"/>
</dbReference>
<feature type="region of interest" description="Disordered" evidence="3">
    <location>
        <begin position="1"/>
        <end position="26"/>
    </location>
</feature>
<reference evidence="5" key="1">
    <citation type="submission" date="2013-04" db="EMBL/GenBank/DDBJ databases">
        <title>The genome sequencing project of 58 acetic acid bacteria.</title>
        <authorList>
            <person name="Okamoto-Kainuma A."/>
            <person name="Ishikawa M."/>
            <person name="Umino S."/>
            <person name="Koizumi Y."/>
            <person name="Shiwa Y."/>
            <person name="Yoshikawa H."/>
            <person name="Matsutani M."/>
            <person name="Matsushita K."/>
        </authorList>
    </citation>
    <scope>NUCLEOTIDE SEQUENCE</scope>
    <source>
        <strain evidence="5">NRIC 0535</strain>
    </source>
</reference>
<sequence length="301" mass="31909">MTVSSPSQASNMTPESPELQKRDPASAQRAGKLVVLTGASGGIGLLVARRLLADGYRVIALCRSKPALESPDLVHVACDLGNEGSLAEAAHHLRREETVLHALIHCAGTITPSPVAEAQDDDLTAQIALNLTAPILLTRHLLPLLTSRGDGARGHIVFVNSMAAVMPLAGSAVYAASKAGLRSFALSLAQELRRSCITVSTVFPGAVQTDMLIREMQQGGSMLNYVSTPLDPDRVARSVAAQLRRPHAEIYLPAMDGIFGRLCMLAPCLLRLTLPVLGAAGRRGYRKAMAKISRTGDDRAV</sequence>
<dbReference type="Gene3D" id="3.40.50.720">
    <property type="entry name" value="NAD(P)-binding Rossmann-like Domain"/>
    <property type="match status" value="1"/>
</dbReference>
<dbReference type="InterPro" id="IPR020904">
    <property type="entry name" value="Sc_DH/Rdtase_CS"/>
</dbReference>
<dbReference type="Proteomes" id="UP001062776">
    <property type="component" value="Unassembled WGS sequence"/>
</dbReference>
<dbReference type="SMART" id="SM00822">
    <property type="entry name" value="PKS_KR"/>
    <property type="match status" value="1"/>
</dbReference>
<dbReference type="PANTHER" id="PTHR44196">
    <property type="entry name" value="DEHYDROGENASE/REDUCTASE SDR FAMILY MEMBER 7B"/>
    <property type="match status" value="1"/>
</dbReference>
<dbReference type="InterPro" id="IPR057326">
    <property type="entry name" value="KR_dom"/>
</dbReference>
<dbReference type="CDD" id="cd05233">
    <property type="entry name" value="SDR_c"/>
    <property type="match status" value="1"/>
</dbReference>
<name>A0ABQ0Q3F4_9PROT</name>
<dbReference type="InterPro" id="IPR036291">
    <property type="entry name" value="NAD(P)-bd_dom_sf"/>
</dbReference>
<feature type="compositionally biased region" description="Polar residues" evidence="3">
    <location>
        <begin position="1"/>
        <end position="14"/>
    </location>
</feature>
<evidence type="ECO:0000313" key="5">
    <source>
        <dbReference type="EMBL" id="GBQ89545.1"/>
    </source>
</evidence>
<comment type="caution">
    <text evidence="5">The sequence shown here is derived from an EMBL/GenBank/DDBJ whole genome shotgun (WGS) entry which is preliminary data.</text>
</comment>
<dbReference type="PROSITE" id="PS00061">
    <property type="entry name" value="ADH_SHORT"/>
    <property type="match status" value="1"/>
</dbReference>